<keyword evidence="3" id="KW-1185">Reference proteome</keyword>
<dbReference type="Proteomes" id="UP000095280">
    <property type="component" value="Unplaced"/>
</dbReference>
<organism evidence="3 4">
    <name type="scientific">Macrostomum lignano</name>
    <dbReference type="NCBI Taxonomy" id="282301"/>
    <lineage>
        <taxon>Eukaryota</taxon>
        <taxon>Metazoa</taxon>
        <taxon>Spiralia</taxon>
        <taxon>Lophotrochozoa</taxon>
        <taxon>Platyhelminthes</taxon>
        <taxon>Rhabditophora</taxon>
        <taxon>Macrostomorpha</taxon>
        <taxon>Macrostomida</taxon>
        <taxon>Macrostomidae</taxon>
        <taxon>Macrostomum</taxon>
    </lineage>
</organism>
<feature type="transmembrane region" description="Helical" evidence="2">
    <location>
        <begin position="386"/>
        <end position="408"/>
    </location>
</feature>
<evidence type="ECO:0000313" key="4">
    <source>
        <dbReference type="WBParaSite" id="maker-unitig_42629-snap-gene-0.2-mRNA-1"/>
    </source>
</evidence>
<feature type="transmembrane region" description="Helical" evidence="2">
    <location>
        <begin position="604"/>
        <end position="629"/>
    </location>
</feature>
<keyword evidence="2" id="KW-0472">Membrane</keyword>
<evidence type="ECO:0000256" key="2">
    <source>
        <dbReference type="SAM" id="Phobius"/>
    </source>
</evidence>
<dbReference type="AlphaFoldDB" id="A0A1I8FNW0"/>
<proteinExistence type="predicted"/>
<feature type="transmembrane region" description="Helical" evidence="2">
    <location>
        <begin position="64"/>
        <end position="87"/>
    </location>
</feature>
<evidence type="ECO:0000313" key="3">
    <source>
        <dbReference type="Proteomes" id="UP000095280"/>
    </source>
</evidence>
<dbReference type="WBParaSite" id="maker-unitig_42629-snap-gene-0.2-mRNA-1">
    <property type="protein sequence ID" value="maker-unitig_42629-snap-gene-0.2-mRNA-1"/>
    <property type="gene ID" value="maker-unitig_42629-snap-gene-0.2"/>
</dbReference>
<protein>
    <submittedName>
        <fullName evidence="4">G protein-coupled receptor</fullName>
    </submittedName>
</protein>
<name>A0A1I8FNW0_9PLAT</name>
<sequence length="682" mass="73514">MSGSTYASRGAEGGAVAASHVIMGIMQLAVGCLLIALTIRILGRPLRRRSWHIRPSSRPRLLRPSAVCVTCLVFSIIASCLAFPGLVLDAIMASNNLYMFNSATARQPPAARSCFRVTYATNVICALLYASSSCWPSCTRCTPARAPAAACRLPRHAAAGHGQQGKPYVADSFTTLWRLVLLHLVVLASPGDASFLFYLYNESGTVLGPVAVFSRNAEHFICECPAYTRAGSPTTVNVHFVARSHTSSSRQQQPHPPYHPYPSHQPPSTQALCRRLSRAAALLRPGMQEAAAAGPAAASAAQVLSRKFWKRGSALRSRYKLTSAPKLRQRFLVVFLFTWRFFGRTDAPELLLVRSRPWLQSNLSTARTLSSPPTARLVPSWVLRGHVIMGGIQLCIGLLLLLLAVYGFSPPTSPPAPTRSRDSGPPSSSSLRCTGLAGGRGRANTLCCIVSCLVLSILAASGGGHRPCRLLLPRLLLLRSTRTVKTVRCWRSASLKASSRLFIRRRRLKSPAMSQSSDFTSSVRQLPHRLAQSSRDHGCHPDHRGLPGASYSNIYSLLAGDFTASSRRTFSGFWTFPVFIAAGATGLAGGRGRSNTRCCLIGCLMLSSLAAIFGFASYADILWLLAYLLGDRGGHRAGRHRQPRRLLPLPACDSSDGRRGPLAVQLGDSGDGAAYATKTGNS</sequence>
<evidence type="ECO:0000256" key="1">
    <source>
        <dbReference type="SAM" id="MobiDB-lite"/>
    </source>
</evidence>
<feature type="compositionally biased region" description="Pro residues" evidence="1">
    <location>
        <begin position="254"/>
        <end position="265"/>
    </location>
</feature>
<feature type="compositionally biased region" description="Low complexity" evidence="1">
    <location>
        <begin position="243"/>
        <end position="253"/>
    </location>
</feature>
<accession>A0A1I8FNW0</accession>
<keyword evidence="2" id="KW-0812">Transmembrane</keyword>
<feature type="region of interest" description="Disordered" evidence="1">
    <location>
        <begin position="243"/>
        <end position="269"/>
    </location>
</feature>
<keyword evidence="2" id="KW-1133">Transmembrane helix</keyword>
<feature type="transmembrane region" description="Helical" evidence="2">
    <location>
        <begin position="20"/>
        <end position="43"/>
    </location>
</feature>
<reference evidence="4" key="1">
    <citation type="submission" date="2016-11" db="UniProtKB">
        <authorList>
            <consortium name="WormBaseParasite"/>
        </authorList>
    </citation>
    <scope>IDENTIFICATION</scope>
</reference>